<dbReference type="EMBL" id="PTQZ01000022">
    <property type="protein sequence ID" value="PQA50018.1"/>
    <property type="molecule type" value="Genomic_DNA"/>
</dbReference>
<dbReference type="InterPro" id="IPR002939">
    <property type="entry name" value="DnaJ_C"/>
</dbReference>
<keyword evidence="8 14" id="KW-0862">Zinc</keyword>
<comment type="subunit">
    <text evidence="2 14">Homodimer.</text>
</comment>
<keyword evidence="9 14" id="KW-0346">Stress response</keyword>
<dbReference type="PRINTS" id="PR00625">
    <property type="entry name" value="JDOMAIN"/>
</dbReference>
<evidence type="ECO:0000256" key="9">
    <source>
        <dbReference type="ARBA" id="ARBA00023016"/>
    </source>
</evidence>
<evidence type="ECO:0000259" key="17">
    <source>
        <dbReference type="PROSITE" id="PS51188"/>
    </source>
</evidence>
<dbReference type="Proteomes" id="UP000243900">
    <property type="component" value="Unassembled WGS sequence"/>
</dbReference>
<dbReference type="CDD" id="cd10719">
    <property type="entry name" value="DnaJ_zf"/>
    <property type="match status" value="1"/>
</dbReference>
<dbReference type="OrthoDB" id="9779889at2"/>
<dbReference type="AlphaFoldDB" id="A0A2P6AUG0"/>
<evidence type="ECO:0000256" key="1">
    <source>
        <dbReference type="ARBA" id="ARBA00004496"/>
    </source>
</evidence>
<dbReference type="InterPro" id="IPR012724">
    <property type="entry name" value="DnaJ"/>
</dbReference>
<dbReference type="CDD" id="cd06257">
    <property type="entry name" value="DnaJ"/>
    <property type="match status" value="1"/>
</dbReference>
<dbReference type="SUPFAM" id="SSF46565">
    <property type="entry name" value="Chaperone J-domain"/>
    <property type="match status" value="1"/>
</dbReference>
<dbReference type="GO" id="GO:0008270">
    <property type="term" value="F:zinc ion binding"/>
    <property type="evidence" value="ECO:0007669"/>
    <property type="project" value="UniProtKB-UniRule"/>
</dbReference>
<dbReference type="PROSITE" id="PS51188">
    <property type="entry name" value="ZF_CR"/>
    <property type="match status" value="1"/>
</dbReference>
<accession>A0A2P6AUG0</accession>
<reference evidence="19" key="1">
    <citation type="submission" date="2018-02" db="EMBL/GenBank/DDBJ databases">
        <title>Genome sequencing of Solimonas sp. HR-BB.</title>
        <authorList>
            <person name="Lee Y."/>
            <person name="Jeon C.O."/>
        </authorList>
    </citation>
    <scope>NUCLEOTIDE SEQUENCE [LARGE SCALE GENOMIC DNA]</scope>
    <source>
        <strain evidence="19">HR-E</strain>
    </source>
</reference>
<evidence type="ECO:0000256" key="5">
    <source>
        <dbReference type="ARBA" id="ARBA00022723"/>
    </source>
</evidence>
<dbReference type="Gene3D" id="2.10.230.10">
    <property type="entry name" value="Heat shock protein DnaJ, cysteine-rich domain"/>
    <property type="match status" value="1"/>
</dbReference>
<keyword evidence="10 14" id="KW-0143">Chaperone</keyword>
<dbReference type="InterPro" id="IPR018253">
    <property type="entry name" value="DnaJ_domain_CS"/>
</dbReference>
<feature type="binding site" evidence="14">
    <location>
        <position position="187"/>
    </location>
    <ligand>
        <name>Zn(2+)</name>
        <dbReference type="ChEBI" id="CHEBI:29105"/>
        <label>2</label>
    </ligand>
</feature>
<evidence type="ECO:0000256" key="12">
    <source>
        <dbReference type="ARBA" id="ARBA00061004"/>
    </source>
</evidence>
<dbReference type="FunFam" id="2.60.260.20:FF:000004">
    <property type="entry name" value="Molecular chaperone DnaJ"/>
    <property type="match status" value="1"/>
</dbReference>
<gene>
    <name evidence="14 18" type="primary">dnaJ</name>
    <name evidence="18" type="ORF">C5O18_02095</name>
</gene>
<feature type="binding site" evidence="14">
    <location>
        <position position="201"/>
    </location>
    <ligand>
        <name>Zn(2+)</name>
        <dbReference type="ChEBI" id="CHEBI:29105"/>
        <label>1</label>
    </ligand>
</feature>
<dbReference type="InterPro" id="IPR001623">
    <property type="entry name" value="DnaJ_domain"/>
</dbReference>
<feature type="repeat" description="CXXCXGXG motif" evidence="14">
    <location>
        <begin position="201"/>
        <end position="208"/>
    </location>
</feature>
<evidence type="ECO:0000256" key="4">
    <source>
        <dbReference type="ARBA" id="ARBA00022705"/>
    </source>
</evidence>
<evidence type="ECO:0000256" key="7">
    <source>
        <dbReference type="ARBA" id="ARBA00022771"/>
    </source>
</evidence>
<evidence type="ECO:0000256" key="6">
    <source>
        <dbReference type="ARBA" id="ARBA00022737"/>
    </source>
</evidence>
<dbReference type="PANTHER" id="PTHR43096">
    <property type="entry name" value="DNAJ HOMOLOG 1, MITOCHONDRIAL-RELATED"/>
    <property type="match status" value="1"/>
</dbReference>
<evidence type="ECO:0000256" key="10">
    <source>
        <dbReference type="ARBA" id="ARBA00023186"/>
    </source>
</evidence>
<comment type="cofactor">
    <cofactor evidence="14">
        <name>Zn(2+)</name>
        <dbReference type="ChEBI" id="CHEBI:29105"/>
    </cofactor>
    <text evidence="14">Binds 2 Zn(2+) ions per monomer.</text>
</comment>
<name>A0A2P6AUG0_9GAMM</name>
<keyword evidence="19" id="KW-1185">Reference proteome</keyword>
<dbReference type="CDD" id="cd10747">
    <property type="entry name" value="DnaJ_C"/>
    <property type="match status" value="1"/>
</dbReference>
<comment type="domain">
    <text evidence="14">The J domain is necessary and sufficient to stimulate DnaK ATPase activity. Zinc center 1 plays an important role in the autonomous, DnaK-independent chaperone activity of DnaJ. Zinc center 2 is essential for interaction with DnaK and for DnaJ activity.</text>
</comment>
<evidence type="ECO:0000313" key="19">
    <source>
        <dbReference type="Proteomes" id="UP000243900"/>
    </source>
</evidence>
<evidence type="ECO:0000259" key="16">
    <source>
        <dbReference type="PROSITE" id="PS50076"/>
    </source>
</evidence>
<sequence length="379" mass="40904">MAKRDFYEVLGVAKNASADELKKAYRRLAMKYHPDRNPDDKSAEDKFKEANEAYEVLSDEDKRAAYDRYGHAGVDPNMAGGAGGFGGGGGAGFGDIFGDVFGDIFGGGGRGGQRSNRGSDLGYTLELDLEEAVRGTKVQIRVPTMAECETCDGSGAKKGTSATQCRACNGSGQVRVQQGFFVMSQTCPTCHGRGKVIPDPCKSCHGEGRVRKQKTLEVKIPAGVDTGDRIRLTGEGEAGTHGGPAGDLYVQVVVRDHRIFKRDGADLYCEVPIDFADAALGGELEVPTLDGRVKLRIPEGTQSGKLFRLKGKGVKPIRSHAPGDMLCRVVVETPVNLTPRQKELLQELRTSMNGEDGKQSPQKDSFFSAVRKFFDEMTK</sequence>
<feature type="binding site" evidence="14">
    <location>
        <position position="204"/>
    </location>
    <ligand>
        <name>Zn(2+)</name>
        <dbReference type="ChEBI" id="CHEBI:29105"/>
        <label>1</label>
    </ligand>
</feature>
<evidence type="ECO:0000256" key="8">
    <source>
        <dbReference type="ARBA" id="ARBA00022833"/>
    </source>
</evidence>
<proteinExistence type="inferred from homology"/>
<dbReference type="FunFam" id="2.10.230.10:FF:000002">
    <property type="entry name" value="Molecular chaperone DnaJ"/>
    <property type="match status" value="1"/>
</dbReference>
<dbReference type="GO" id="GO:0005737">
    <property type="term" value="C:cytoplasm"/>
    <property type="evidence" value="ECO:0007669"/>
    <property type="project" value="UniProtKB-SubCell"/>
</dbReference>
<feature type="domain" description="CR-type" evidence="17">
    <location>
        <begin position="135"/>
        <end position="213"/>
    </location>
</feature>
<dbReference type="SUPFAM" id="SSF57938">
    <property type="entry name" value="DnaJ/Hsp40 cysteine-rich domain"/>
    <property type="match status" value="1"/>
</dbReference>
<dbReference type="PROSITE" id="PS50076">
    <property type="entry name" value="DNAJ_2"/>
    <property type="match status" value="1"/>
</dbReference>
<protein>
    <recommendedName>
        <fullName evidence="13 14">Chaperone protein DnaJ</fullName>
    </recommendedName>
</protein>
<dbReference type="FunFam" id="1.10.287.110:FF:000034">
    <property type="entry name" value="Chaperone protein DnaJ"/>
    <property type="match status" value="1"/>
</dbReference>
<feature type="zinc finger region" description="CR-type" evidence="15">
    <location>
        <begin position="135"/>
        <end position="213"/>
    </location>
</feature>
<feature type="binding site" evidence="14">
    <location>
        <position position="165"/>
    </location>
    <ligand>
        <name>Zn(2+)</name>
        <dbReference type="ChEBI" id="CHEBI:29105"/>
        <label>2</label>
    </ligand>
</feature>
<dbReference type="NCBIfam" id="NF008035">
    <property type="entry name" value="PRK10767.1"/>
    <property type="match status" value="1"/>
</dbReference>
<evidence type="ECO:0000256" key="15">
    <source>
        <dbReference type="PROSITE-ProRule" id="PRU00546"/>
    </source>
</evidence>
<dbReference type="FunFam" id="2.60.260.20:FF:000009">
    <property type="entry name" value="Putative Mitochondrial DnaJ chaperone"/>
    <property type="match status" value="1"/>
</dbReference>
<dbReference type="Pfam" id="PF00226">
    <property type="entry name" value="DnaJ"/>
    <property type="match status" value="1"/>
</dbReference>
<keyword evidence="5 14" id="KW-0479">Metal-binding</keyword>
<feature type="repeat" description="CXXCXGXG motif" evidence="14">
    <location>
        <begin position="165"/>
        <end position="172"/>
    </location>
</feature>
<keyword evidence="3 14" id="KW-0963">Cytoplasm</keyword>
<dbReference type="PANTHER" id="PTHR43096:SF48">
    <property type="entry name" value="CHAPERONE PROTEIN DNAJ"/>
    <property type="match status" value="1"/>
</dbReference>
<comment type="similarity">
    <text evidence="12 14">Belongs to the DnaJ family.</text>
</comment>
<dbReference type="InterPro" id="IPR001305">
    <property type="entry name" value="HSP_DnaJ_Cys-rich_dom"/>
</dbReference>
<dbReference type="RefSeq" id="WP_105191218.1">
    <property type="nucleotide sequence ID" value="NZ_PTQZ01000022.1"/>
</dbReference>
<dbReference type="Pfam" id="PF01556">
    <property type="entry name" value="DnaJ_C"/>
    <property type="match status" value="1"/>
</dbReference>
<dbReference type="GO" id="GO:0042026">
    <property type="term" value="P:protein refolding"/>
    <property type="evidence" value="ECO:0007669"/>
    <property type="project" value="TreeGrafter"/>
</dbReference>
<evidence type="ECO:0000256" key="11">
    <source>
        <dbReference type="ARBA" id="ARBA00053423"/>
    </source>
</evidence>
<comment type="function">
    <text evidence="11 14">Participates actively in the response to hyperosmotic and heat shock by preventing the aggregation of stress-denatured proteins and by disaggregating proteins, also in an autonomous, DnaK-independent fashion. Unfolded proteins bind initially to DnaJ; upon interaction with the DnaJ-bound protein, DnaK hydrolyzes its bound ATP, resulting in the formation of a stable complex. GrpE releases ADP from DnaK; ATP binding to DnaK triggers the release of the substrate protein, thus completing the reaction cycle. Several rounds of ATP-dependent interactions between DnaJ, DnaK and GrpE are required for fully efficient folding. Also involved, together with DnaK and GrpE, in the DNA replication of plasmids through activation of initiation proteins.</text>
</comment>
<feature type="repeat" description="CXXCXGXG motif" evidence="14">
    <location>
        <begin position="148"/>
        <end position="155"/>
    </location>
</feature>
<dbReference type="SMART" id="SM00271">
    <property type="entry name" value="DnaJ"/>
    <property type="match status" value="1"/>
</dbReference>
<dbReference type="InterPro" id="IPR036869">
    <property type="entry name" value="J_dom_sf"/>
</dbReference>
<keyword evidence="6 14" id="KW-0677">Repeat</keyword>
<evidence type="ECO:0000256" key="14">
    <source>
        <dbReference type="HAMAP-Rule" id="MF_01152"/>
    </source>
</evidence>
<dbReference type="Gene3D" id="2.60.260.20">
    <property type="entry name" value="Urease metallochaperone UreE, N-terminal domain"/>
    <property type="match status" value="2"/>
</dbReference>
<feature type="binding site" evidence="14">
    <location>
        <position position="190"/>
    </location>
    <ligand>
        <name>Zn(2+)</name>
        <dbReference type="ChEBI" id="CHEBI:29105"/>
        <label>2</label>
    </ligand>
</feature>
<dbReference type="Gene3D" id="1.10.287.110">
    <property type="entry name" value="DnaJ domain"/>
    <property type="match status" value="1"/>
</dbReference>
<dbReference type="GO" id="GO:0006260">
    <property type="term" value="P:DNA replication"/>
    <property type="evidence" value="ECO:0007669"/>
    <property type="project" value="UniProtKB-KW"/>
</dbReference>
<feature type="binding site" evidence="14">
    <location>
        <position position="151"/>
    </location>
    <ligand>
        <name>Zn(2+)</name>
        <dbReference type="ChEBI" id="CHEBI:29105"/>
        <label>1</label>
    </ligand>
</feature>
<dbReference type="NCBIfam" id="TIGR02349">
    <property type="entry name" value="DnaJ_bact"/>
    <property type="match status" value="1"/>
</dbReference>
<keyword evidence="7 14" id="KW-0863">Zinc-finger</keyword>
<feature type="domain" description="J" evidence="16">
    <location>
        <begin position="5"/>
        <end position="70"/>
    </location>
</feature>
<dbReference type="GO" id="GO:0009408">
    <property type="term" value="P:response to heat"/>
    <property type="evidence" value="ECO:0007669"/>
    <property type="project" value="InterPro"/>
</dbReference>
<dbReference type="Pfam" id="PF00684">
    <property type="entry name" value="DnaJ_CXXCXGXG"/>
    <property type="match status" value="1"/>
</dbReference>
<comment type="subcellular location">
    <subcellularLocation>
        <location evidence="1 14">Cytoplasm</location>
    </subcellularLocation>
</comment>
<dbReference type="GO" id="GO:0051082">
    <property type="term" value="F:unfolded protein binding"/>
    <property type="evidence" value="ECO:0007669"/>
    <property type="project" value="UniProtKB-UniRule"/>
</dbReference>
<keyword evidence="4 14" id="KW-0235">DNA replication</keyword>
<feature type="binding site" evidence="14">
    <location>
        <position position="168"/>
    </location>
    <ligand>
        <name>Zn(2+)</name>
        <dbReference type="ChEBI" id="CHEBI:29105"/>
        <label>2</label>
    </ligand>
</feature>
<dbReference type="GO" id="GO:0031072">
    <property type="term" value="F:heat shock protein binding"/>
    <property type="evidence" value="ECO:0007669"/>
    <property type="project" value="InterPro"/>
</dbReference>
<evidence type="ECO:0000256" key="2">
    <source>
        <dbReference type="ARBA" id="ARBA00011738"/>
    </source>
</evidence>
<dbReference type="GO" id="GO:0005524">
    <property type="term" value="F:ATP binding"/>
    <property type="evidence" value="ECO:0007669"/>
    <property type="project" value="InterPro"/>
</dbReference>
<organism evidence="18 19">
    <name type="scientific">Amnimonas aquatica</name>
    <dbReference type="NCBI Taxonomy" id="2094561"/>
    <lineage>
        <taxon>Bacteria</taxon>
        <taxon>Pseudomonadati</taxon>
        <taxon>Pseudomonadota</taxon>
        <taxon>Gammaproteobacteria</taxon>
        <taxon>Moraxellales</taxon>
        <taxon>Moraxellaceae</taxon>
        <taxon>Amnimonas</taxon>
    </lineage>
</organism>
<feature type="repeat" description="CXXCXGXG motif" evidence="14">
    <location>
        <begin position="187"/>
        <end position="194"/>
    </location>
</feature>
<dbReference type="InterPro" id="IPR036410">
    <property type="entry name" value="HSP_DnaJ_Cys-rich_dom_sf"/>
</dbReference>
<evidence type="ECO:0000256" key="3">
    <source>
        <dbReference type="ARBA" id="ARBA00022490"/>
    </source>
</evidence>
<comment type="caution">
    <text evidence="18">The sequence shown here is derived from an EMBL/GenBank/DDBJ whole genome shotgun (WGS) entry which is preliminary data.</text>
</comment>
<dbReference type="HAMAP" id="MF_01152">
    <property type="entry name" value="DnaJ"/>
    <property type="match status" value="1"/>
</dbReference>
<feature type="binding site" evidence="14">
    <location>
        <position position="148"/>
    </location>
    <ligand>
        <name>Zn(2+)</name>
        <dbReference type="ChEBI" id="CHEBI:29105"/>
        <label>1</label>
    </ligand>
</feature>
<dbReference type="PROSITE" id="PS00636">
    <property type="entry name" value="DNAJ_1"/>
    <property type="match status" value="1"/>
</dbReference>
<evidence type="ECO:0000256" key="13">
    <source>
        <dbReference type="ARBA" id="ARBA00067609"/>
    </source>
</evidence>
<dbReference type="SUPFAM" id="SSF49493">
    <property type="entry name" value="HSP40/DnaJ peptide-binding domain"/>
    <property type="match status" value="2"/>
</dbReference>
<evidence type="ECO:0000313" key="18">
    <source>
        <dbReference type="EMBL" id="PQA50018.1"/>
    </source>
</evidence>
<dbReference type="InterPro" id="IPR008971">
    <property type="entry name" value="HSP40/DnaJ_pept-bd"/>
</dbReference>